<organism evidence="2">
    <name type="scientific">marine metagenome</name>
    <dbReference type="NCBI Taxonomy" id="408172"/>
    <lineage>
        <taxon>unclassified sequences</taxon>
        <taxon>metagenomes</taxon>
        <taxon>ecological metagenomes</taxon>
    </lineage>
</organism>
<feature type="compositionally biased region" description="Polar residues" evidence="1">
    <location>
        <begin position="14"/>
        <end position="24"/>
    </location>
</feature>
<dbReference type="EMBL" id="UINC01218925">
    <property type="protein sequence ID" value="SVE46162.1"/>
    <property type="molecule type" value="Genomic_DNA"/>
</dbReference>
<protein>
    <submittedName>
        <fullName evidence="2">Uncharacterized protein</fullName>
    </submittedName>
</protein>
<sequence>MTTPLSSLLAATLNQSKGTTSPTS</sequence>
<feature type="compositionally biased region" description="Low complexity" evidence="1">
    <location>
        <begin position="1"/>
        <end position="13"/>
    </location>
</feature>
<evidence type="ECO:0000256" key="1">
    <source>
        <dbReference type="SAM" id="MobiDB-lite"/>
    </source>
</evidence>
<reference evidence="2" key="1">
    <citation type="submission" date="2018-05" db="EMBL/GenBank/DDBJ databases">
        <authorList>
            <person name="Lanie J.A."/>
            <person name="Ng W.-L."/>
            <person name="Kazmierczak K.M."/>
            <person name="Andrzejewski T.M."/>
            <person name="Davidsen T.M."/>
            <person name="Wayne K.J."/>
            <person name="Tettelin H."/>
            <person name="Glass J.I."/>
            <person name="Rusch D."/>
            <person name="Podicherti R."/>
            <person name="Tsui H.-C.T."/>
            <person name="Winkler M.E."/>
        </authorList>
    </citation>
    <scope>NUCLEOTIDE SEQUENCE</scope>
</reference>
<evidence type="ECO:0000313" key="2">
    <source>
        <dbReference type="EMBL" id="SVE46162.1"/>
    </source>
</evidence>
<feature type="region of interest" description="Disordered" evidence="1">
    <location>
        <begin position="1"/>
        <end position="24"/>
    </location>
</feature>
<gene>
    <name evidence="2" type="ORF">METZ01_LOCUS499016</name>
</gene>
<proteinExistence type="predicted"/>
<accession>A0A383DNT9</accession>
<name>A0A383DNT9_9ZZZZ</name>
<dbReference type="AlphaFoldDB" id="A0A383DNT9"/>
<feature type="non-terminal residue" evidence="2">
    <location>
        <position position="24"/>
    </location>
</feature>